<dbReference type="EMBL" id="UYYF01002126">
    <property type="protein sequence ID" value="VDN00304.1"/>
    <property type="molecule type" value="Genomic_DNA"/>
</dbReference>
<sequence length="73" mass="8245">MNSYDRTVTASTKIHCSLKMGGLLFLSIPVCVDSLHYPIKRCYGRIRLPFIFQGIKTFRFASFSNSSNHLSNG</sequence>
<organism evidence="3">
    <name type="scientific">Thelazia callipaeda</name>
    <name type="common">Oriental eyeworm</name>
    <name type="synonym">Parasitic nematode</name>
    <dbReference type="NCBI Taxonomy" id="103827"/>
    <lineage>
        <taxon>Eukaryota</taxon>
        <taxon>Metazoa</taxon>
        <taxon>Ecdysozoa</taxon>
        <taxon>Nematoda</taxon>
        <taxon>Chromadorea</taxon>
        <taxon>Rhabditida</taxon>
        <taxon>Spirurina</taxon>
        <taxon>Spiruromorpha</taxon>
        <taxon>Thelazioidea</taxon>
        <taxon>Thelaziidae</taxon>
        <taxon>Thelazia</taxon>
    </lineage>
</organism>
<evidence type="ECO:0000313" key="2">
    <source>
        <dbReference type="Proteomes" id="UP000276776"/>
    </source>
</evidence>
<proteinExistence type="predicted"/>
<dbReference type="InterPro" id="IPR004951">
    <property type="entry name" value="DUF268_CAE_spp"/>
</dbReference>
<name>A0A0N5CTV1_THECL</name>
<evidence type="ECO:0000313" key="1">
    <source>
        <dbReference type="EMBL" id="VDN00304.1"/>
    </source>
</evidence>
<evidence type="ECO:0000313" key="3">
    <source>
        <dbReference type="WBParaSite" id="TCLT_0000366301-mRNA-1"/>
    </source>
</evidence>
<dbReference type="AlphaFoldDB" id="A0A0N5CTV1"/>
<reference evidence="3" key="1">
    <citation type="submission" date="2017-02" db="UniProtKB">
        <authorList>
            <consortium name="WormBaseParasite"/>
        </authorList>
    </citation>
    <scope>IDENTIFICATION</scope>
</reference>
<dbReference type="OrthoDB" id="428346at2759"/>
<protein>
    <submittedName>
        <fullName evidence="3">Secreted protein</fullName>
    </submittedName>
</protein>
<dbReference type="Proteomes" id="UP000276776">
    <property type="component" value="Unassembled WGS sequence"/>
</dbReference>
<gene>
    <name evidence="1" type="ORF">TCLT_LOCUS3652</name>
</gene>
<accession>A0A0N5CTV1</accession>
<reference evidence="1 2" key="2">
    <citation type="submission" date="2018-11" db="EMBL/GenBank/DDBJ databases">
        <authorList>
            <consortium name="Pathogen Informatics"/>
        </authorList>
    </citation>
    <scope>NUCLEOTIDE SEQUENCE [LARGE SCALE GENOMIC DNA]</scope>
</reference>
<keyword evidence="2" id="KW-1185">Reference proteome</keyword>
<dbReference type="WBParaSite" id="TCLT_0000366301-mRNA-1">
    <property type="protein sequence ID" value="TCLT_0000366301-mRNA-1"/>
    <property type="gene ID" value="TCLT_0000366301"/>
</dbReference>
<dbReference type="Pfam" id="PF03269">
    <property type="entry name" value="DUF268"/>
    <property type="match status" value="1"/>
</dbReference>